<dbReference type="Gene3D" id="2.20.70.10">
    <property type="match status" value="2"/>
</dbReference>
<evidence type="ECO:0000256" key="5">
    <source>
        <dbReference type="ARBA" id="ARBA00022588"/>
    </source>
</evidence>
<dbReference type="AlphaFoldDB" id="A0AAV8R846"/>
<feature type="compositionally biased region" description="Polar residues" evidence="15">
    <location>
        <begin position="108"/>
        <end position="119"/>
    </location>
</feature>
<dbReference type="InterPro" id="IPR001202">
    <property type="entry name" value="WW_dom"/>
</dbReference>
<evidence type="ECO:0000313" key="18">
    <source>
        <dbReference type="Proteomes" id="UP001222027"/>
    </source>
</evidence>
<keyword evidence="8" id="KW-0391">Immunity</keyword>
<evidence type="ECO:0000256" key="14">
    <source>
        <dbReference type="ARBA" id="ARBA00046362"/>
    </source>
</evidence>
<dbReference type="InterPro" id="IPR036020">
    <property type="entry name" value="WW_dom_sf"/>
</dbReference>
<feature type="compositionally biased region" description="Low complexity" evidence="15">
    <location>
        <begin position="120"/>
        <end position="132"/>
    </location>
</feature>
<dbReference type="Pfam" id="PF00397">
    <property type="entry name" value="WW"/>
    <property type="match status" value="2"/>
</dbReference>
<evidence type="ECO:0000259" key="16">
    <source>
        <dbReference type="PROSITE" id="PS50020"/>
    </source>
</evidence>
<feature type="region of interest" description="Disordered" evidence="15">
    <location>
        <begin position="1"/>
        <end position="80"/>
    </location>
</feature>
<evidence type="ECO:0000256" key="8">
    <source>
        <dbReference type="ARBA" id="ARBA00022859"/>
    </source>
</evidence>
<keyword evidence="6" id="KW-0507">mRNA processing</keyword>
<proteinExistence type="predicted"/>
<feature type="compositionally biased region" description="Basic and acidic residues" evidence="15">
    <location>
        <begin position="513"/>
        <end position="526"/>
    </location>
</feature>
<feature type="region of interest" description="Disordered" evidence="15">
    <location>
        <begin position="607"/>
        <end position="637"/>
    </location>
</feature>
<keyword evidence="18" id="KW-1185">Reference proteome</keyword>
<evidence type="ECO:0000256" key="15">
    <source>
        <dbReference type="SAM" id="MobiDB-lite"/>
    </source>
</evidence>
<dbReference type="GO" id="GO:0005737">
    <property type="term" value="C:cytoplasm"/>
    <property type="evidence" value="ECO:0007669"/>
    <property type="project" value="TreeGrafter"/>
</dbReference>
<comment type="subcellular location">
    <subcellularLocation>
        <location evidence="2">Cytoplasmic granule</location>
    </subcellularLocation>
    <subcellularLocation>
        <location evidence="1">Nucleus speckle</location>
    </subcellularLocation>
</comment>
<feature type="domain" description="WW" evidence="16">
    <location>
        <begin position="358"/>
        <end position="392"/>
    </location>
</feature>
<evidence type="ECO:0000256" key="4">
    <source>
        <dbReference type="ARBA" id="ARBA00022553"/>
    </source>
</evidence>
<evidence type="ECO:0000256" key="10">
    <source>
        <dbReference type="ARBA" id="ARBA00023163"/>
    </source>
</evidence>
<accession>A0AAV8R846</accession>
<feature type="compositionally biased region" description="Polar residues" evidence="15">
    <location>
        <begin position="64"/>
        <end position="73"/>
    </location>
</feature>
<feature type="compositionally biased region" description="Polar residues" evidence="15">
    <location>
        <begin position="133"/>
        <end position="145"/>
    </location>
</feature>
<feature type="region of interest" description="Disordered" evidence="15">
    <location>
        <begin position="97"/>
        <end position="145"/>
    </location>
</feature>
<keyword evidence="11" id="KW-0508">mRNA splicing</keyword>
<dbReference type="Gene3D" id="3.40.30.10">
    <property type="entry name" value="Glutaredoxin"/>
    <property type="match status" value="1"/>
</dbReference>
<evidence type="ECO:0000256" key="9">
    <source>
        <dbReference type="ARBA" id="ARBA00023015"/>
    </source>
</evidence>
<dbReference type="PROSITE" id="PS50020">
    <property type="entry name" value="WW_DOMAIN_2"/>
    <property type="match status" value="2"/>
</dbReference>
<dbReference type="SUPFAM" id="SSF51045">
    <property type="entry name" value="WW domain"/>
    <property type="match status" value="2"/>
</dbReference>
<dbReference type="Proteomes" id="UP001222027">
    <property type="component" value="Unassembled WGS sequence"/>
</dbReference>
<evidence type="ECO:0000256" key="2">
    <source>
        <dbReference type="ARBA" id="ARBA00004463"/>
    </source>
</evidence>
<keyword evidence="4" id="KW-0597">Phosphoprotein</keyword>
<dbReference type="PANTHER" id="PTHR21737">
    <property type="entry name" value="POLYGLUTAMINE BINDING PROTEIN 1/MARVEL MEMBRANE-ASSOCIATING DOMAIN CONTAINING 3"/>
    <property type="match status" value="1"/>
</dbReference>
<keyword evidence="10" id="KW-0804">Transcription</keyword>
<keyword evidence="5" id="KW-0399">Innate immunity</keyword>
<name>A0AAV8R846_ENSVE</name>
<dbReference type="SMART" id="SM00456">
    <property type="entry name" value="WW"/>
    <property type="match status" value="2"/>
</dbReference>
<keyword evidence="12" id="KW-0539">Nucleus</keyword>
<feature type="compositionally biased region" description="Low complexity" evidence="15">
    <location>
        <begin position="50"/>
        <end position="63"/>
    </location>
</feature>
<evidence type="ECO:0000256" key="13">
    <source>
        <dbReference type="ARBA" id="ARBA00042167"/>
    </source>
</evidence>
<dbReference type="PANTHER" id="PTHR21737:SF3">
    <property type="entry name" value="POLYGLUTAMINE-BINDING PROTEIN 1"/>
    <property type="match status" value="1"/>
</dbReference>
<feature type="compositionally biased region" description="Polar residues" evidence="15">
    <location>
        <begin position="611"/>
        <end position="621"/>
    </location>
</feature>
<feature type="domain" description="WW" evidence="16">
    <location>
        <begin position="403"/>
        <end position="437"/>
    </location>
</feature>
<evidence type="ECO:0000313" key="17">
    <source>
        <dbReference type="EMBL" id="KAJ8492752.1"/>
    </source>
</evidence>
<evidence type="ECO:0000256" key="3">
    <source>
        <dbReference type="ARBA" id="ARBA00021117"/>
    </source>
</evidence>
<evidence type="ECO:0000256" key="12">
    <source>
        <dbReference type="ARBA" id="ARBA00023242"/>
    </source>
</evidence>
<feature type="compositionally biased region" description="Pro residues" evidence="15">
    <location>
        <begin position="28"/>
        <end position="37"/>
    </location>
</feature>
<dbReference type="PROSITE" id="PS01159">
    <property type="entry name" value="WW_DOMAIN_1"/>
    <property type="match status" value="2"/>
</dbReference>
<keyword evidence="7" id="KW-0677">Repeat</keyword>
<dbReference type="GO" id="GO:0045087">
    <property type="term" value="P:innate immune response"/>
    <property type="evidence" value="ECO:0007669"/>
    <property type="project" value="UniProtKB-KW"/>
</dbReference>
<dbReference type="CDD" id="cd00201">
    <property type="entry name" value="WW"/>
    <property type="match status" value="2"/>
</dbReference>
<protein>
    <recommendedName>
        <fullName evidence="3">Polyglutamine-binding protein 1</fullName>
    </recommendedName>
    <alternativeName>
        <fullName evidence="13">Polyglutamine tract-binding protein 1</fullName>
    </alternativeName>
</protein>
<evidence type="ECO:0000256" key="11">
    <source>
        <dbReference type="ARBA" id="ARBA00023187"/>
    </source>
</evidence>
<feature type="region of interest" description="Disordered" evidence="15">
    <location>
        <begin position="294"/>
        <end position="313"/>
    </location>
</feature>
<dbReference type="GO" id="GO:0016607">
    <property type="term" value="C:nuclear speck"/>
    <property type="evidence" value="ECO:0007669"/>
    <property type="project" value="UniProtKB-SubCell"/>
</dbReference>
<sequence>MDNLYKQPLPPGVDPLSNASSSAAVPNTPAPYYPPPSMYNCEGHSNSSASLFPVRPSSRSFPSQNFHHSQPSFYNAPGPASLAQSVPAQTCFSSSLVSSEPHAESKHNQISSEVSQDCRTSTISTSSQFSQSLPELTKQSPSAESQVRDVNLAHHGVDAVDNHSVPSTASKNVEQFPLNMYGEGSRNIETAAQQAVLLEQEIVTQQVIQNQRQARGTVEPLEDSKDILSGRYDTNSLKEHLLKMTTVHRAEMANKRGKLIPHENGNVEIGNGYGVPGGGAYYAAMSFAVQSKKTKDETLSVNSTKEDSESEVARKELPEYLKKRLKARGILKDDKADDNSTTTENNVEYHHLQAKSISVLPLGWVEAKDPATGSSYFYNEKTGESQWEHPSVNGSCKLDSFRPPLPEDWVEATDVSTGQTYYYNRKTCISQWEQPMSSSHVSSSTSESIATEHESSRTGDFNHLTKCMGCGGWGLGVVQPWGYCNHCTRVYNLPFQQYSLPCLQSQQQGKNEPSSKNKSEKADSKKRSGRPPLGKSNRRDHKKRVFSEDDDLDPMDPSSYSDAPRGGWVVGLKGVQPRAADTTATGPLFQQRPYPSPGAVLRKNAEIAAQSKKQGSHNRMTAISKRGDGSDGLGDAD</sequence>
<evidence type="ECO:0000256" key="1">
    <source>
        <dbReference type="ARBA" id="ARBA00004324"/>
    </source>
</evidence>
<evidence type="ECO:0000256" key="7">
    <source>
        <dbReference type="ARBA" id="ARBA00022737"/>
    </source>
</evidence>
<dbReference type="GO" id="GO:0000380">
    <property type="term" value="P:alternative mRNA splicing, via spliceosome"/>
    <property type="evidence" value="ECO:0007669"/>
    <property type="project" value="TreeGrafter"/>
</dbReference>
<evidence type="ECO:0000256" key="6">
    <source>
        <dbReference type="ARBA" id="ARBA00022664"/>
    </source>
</evidence>
<comment type="caution">
    <text evidence="17">The sequence shown here is derived from an EMBL/GenBank/DDBJ whole genome shotgun (WGS) entry which is preliminary data.</text>
</comment>
<organism evidence="17 18">
    <name type="scientific">Ensete ventricosum</name>
    <name type="common">Abyssinian banana</name>
    <name type="synonym">Musa ensete</name>
    <dbReference type="NCBI Taxonomy" id="4639"/>
    <lineage>
        <taxon>Eukaryota</taxon>
        <taxon>Viridiplantae</taxon>
        <taxon>Streptophyta</taxon>
        <taxon>Embryophyta</taxon>
        <taxon>Tracheophyta</taxon>
        <taxon>Spermatophyta</taxon>
        <taxon>Magnoliopsida</taxon>
        <taxon>Liliopsida</taxon>
        <taxon>Zingiberales</taxon>
        <taxon>Musaceae</taxon>
        <taxon>Ensete</taxon>
    </lineage>
</organism>
<dbReference type="GO" id="GO:0043021">
    <property type="term" value="F:ribonucleoprotein complex binding"/>
    <property type="evidence" value="ECO:0007669"/>
    <property type="project" value="TreeGrafter"/>
</dbReference>
<reference evidence="17 18" key="1">
    <citation type="submission" date="2022-12" db="EMBL/GenBank/DDBJ databases">
        <title>Chromosome-scale assembly of the Ensete ventricosum genome.</title>
        <authorList>
            <person name="Dussert Y."/>
            <person name="Stocks J."/>
            <person name="Wendawek A."/>
            <person name="Woldeyes F."/>
            <person name="Nichols R.A."/>
            <person name="Borrell J.S."/>
        </authorList>
    </citation>
    <scope>NUCLEOTIDE SEQUENCE [LARGE SCALE GENOMIC DNA]</scope>
    <source>
        <strain evidence="18">cv. Maze</strain>
        <tissue evidence="17">Seeds</tissue>
    </source>
</reference>
<comment type="subunit">
    <text evidence="14">Interacts with POU3F2/Brn-2, ATXN1, TXNL4A, HTT and AR. Interaction with ATXN1 correlates positively with the length of the polyglutamine tract. Interacts with RNA polymerase II large subunit in a phosphorylation-dependent manner. Forms a ternary complex with ATXN1 mutant and phosphorylated RNA polymerase II. Interacts (via C-terminus) with TXNL4A and CD2BP2. Interacts (via WW domain) with ATN1 and SF3B1, and may interact with additional splice factors. Interacts (via WW domain) with WBP11; Leading to reduce interaction between PQBP1 and TXNL4A. Interacts with CAPRIN1. Interacts with DDX1. Interacts with SFPQ. Interacts with KHSRP.</text>
</comment>
<keyword evidence="9" id="KW-0805">Transcription regulation</keyword>
<feature type="region of interest" description="Disordered" evidence="15">
    <location>
        <begin position="506"/>
        <end position="566"/>
    </location>
</feature>
<gene>
    <name evidence="17" type="ORF">OPV22_014473</name>
</gene>
<dbReference type="EMBL" id="JAQQAF010000004">
    <property type="protein sequence ID" value="KAJ8492752.1"/>
    <property type="molecule type" value="Genomic_DNA"/>
</dbReference>